<keyword evidence="1" id="KW-0408">Iron</keyword>
<name>A0ABQ4YYR3_9ASTR</name>
<reference evidence="3" key="2">
    <citation type="submission" date="2022-01" db="EMBL/GenBank/DDBJ databases">
        <authorList>
            <person name="Yamashiro T."/>
            <person name="Shiraishi A."/>
            <person name="Satake H."/>
            <person name="Nakayama K."/>
        </authorList>
    </citation>
    <scope>NUCLEOTIDE SEQUENCE</scope>
</reference>
<feature type="region of interest" description="Disordered" evidence="2">
    <location>
        <begin position="1"/>
        <end position="20"/>
    </location>
</feature>
<evidence type="ECO:0000256" key="2">
    <source>
        <dbReference type="SAM" id="MobiDB-lite"/>
    </source>
</evidence>
<gene>
    <name evidence="3" type="ORF">Tco_0748489</name>
</gene>
<organism evidence="3 4">
    <name type="scientific">Tanacetum coccineum</name>
    <dbReference type="NCBI Taxonomy" id="301880"/>
    <lineage>
        <taxon>Eukaryota</taxon>
        <taxon>Viridiplantae</taxon>
        <taxon>Streptophyta</taxon>
        <taxon>Embryophyta</taxon>
        <taxon>Tracheophyta</taxon>
        <taxon>Spermatophyta</taxon>
        <taxon>Magnoliopsida</taxon>
        <taxon>eudicotyledons</taxon>
        <taxon>Gunneridae</taxon>
        <taxon>Pentapetalae</taxon>
        <taxon>asterids</taxon>
        <taxon>campanulids</taxon>
        <taxon>Asterales</taxon>
        <taxon>Asteraceae</taxon>
        <taxon>Asteroideae</taxon>
        <taxon>Anthemideae</taxon>
        <taxon>Anthemidinae</taxon>
        <taxon>Tanacetum</taxon>
    </lineage>
</organism>
<dbReference type="InterPro" id="IPR003698">
    <property type="entry name" value="Lipoyl_synth"/>
</dbReference>
<keyword evidence="1" id="KW-0479">Metal-binding</keyword>
<protein>
    <submittedName>
        <fullName evidence="3">Lipoyl synthase, chloroplastic</fullName>
    </submittedName>
</protein>
<dbReference type="EMBL" id="BQNB010010786">
    <property type="protein sequence ID" value="GJS81948.1"/>
    <property type="molecule type" value="Genomic_DNA"/>
</dbReference>
<evidence type="ECO:0000313" key="3">
    <source>
        <dbReference type="EMBL" id="GJS81948.1"/>
    </source>
</evidence>
<keyword evidence="4" id="KW-1185">Reference proteome</keyword>
<dbReference type="PANTHER" id="PTHR10949">
    <property type="entry name" value="LIPOYL SYNTHASE"/>
    <property type="match status" value="1"/>
</dbReference>
<comment type="caution">
    <text evidence="3">The sequence shown here is derived from an EMBL/GenBank/DDBJ whole genome shotgun (WGS) entry which is preliminary data.</text>
</comment>
<proteinExistence type="predicted"/>
<accession>A0ABQ4YYR3</accession>
<dbReference type="PANTHER" id="PTHR10949:SF38">
    <property type="entry name" value="LIPOYL SYNTHASE, CHLOROPLASTIC"/>
    <property type="match status" value="1"/>
</dbReference>
<evidence type="ECO:0000313" key="4">
    <source>
        <dbReference type="Proteomes" id="UP001151760"/>
    </source>
</evidence>
<sequence>MARSESNNIEADDDTNKDDFGCSFPPHKGVDLTVEEVVLENIKSDLKKHEDEQGKGNMVAHSIASWALGCTNTVILEDEVPNCASVLAVKDATVSCWSGGGDGIATATIMLLGDSCTRGRRFCAVKASRNLAPPDPMEPQMEAILVEVTLGRLKMEVLVSSSIKMAWKNKWCRDEFKKLGAKKIDSFLMYQLLLR</sequence>
<keyword evidence="1" id="KW-0411">Iron-sulfur</keyword>
<reference evidence="3" key="1">
    <citation type="journal article" date="2022" name="Int. J. Mol. Sci.">
        <title>Draft Genome of Tanacetum Coccineum: Genomic Comparison of Closely Related Tanacetum-Family Plants.</title>
        <authorList>
            <person name="Yamashiro T."/>
            <person name="Shiraishi A."/>
            <person name="Nakayama K."/>
            <person name="Satake H."/>
        </authorList>
    </citation>
    <scope>NUCLEOTIDE SEQUENCE</scope>
</reference>
<dbReference type="Proteomes" id="UP001151760">
    <property type="component" value="Unassembled WGS sequence"/>
</dbReference>
<evidence type="ECO:0000256" key="1">
    <source>
        <dbReference type="ARBA" id="ARBA00022485"/>
    </source>
</evidence>
<keyword evidence="1" id="KW-0004">4Fe-4S</keyword>